<protein>
    <submittedName>
        <fullName evidence="4">J domain-containing protein</fullName>
    </submittedName>
</protein>
<dbReference type="AlphaFoldDB" id="A0A3M2JM65"/>
<keyword evidence="5" id="KW-1185">Reference proteome</keyword>
<dbReference type="SMART" id="SM00271">
    <property type="entry name" value="DnaJ"/>
    <property type="match status" value="1"/>
</dbReference>
<dbReference type="PROSITE" id="PS50076">
    <property type="entry name" value="DNAJ_2"/>
    <property type="match status" value="1"/>
</dbReference>
<accession>A0A3M2JM65</accession>
<name>A0A3M2JM65_9CELL</name>
<comment type="caution">
    <text evidence="4">The sequence shown here is derived from an EMBL/GenBank/DDBJ whole genome shotgun (WGS) entry which is preliminary data.</text>
</comment>
<dbReference type="PRINTS" id="PR00625">
    <property type="entry name" value="JDOMAIN"/>
</dbReference>
<sequence length="350" mass="37827">MDLTHYEVLGVAADADRETIRVAYRRRARETHPDAGGDEAEFAAVALAWWTLSSAERRAAYDAGTDAEDDWGEDLGWEDPKPARAARPAPPRPGQPVPVRGLPGPDVGGPVDPLTSEPRALPPVPPPAGLASPWTRDRRTATLIGCAAVLLPIVAVLTFPDLAAGEISSTAWTGVFAYSGVLAWALWWRSRTHQADRVSRVVTTVGVWGAVVVFALMGTGYLSDGVSPVRSVVVGVPLLVGILLAVDSGRRVRRTRRRVQREQDTRRYRALARRWNRLLTLRAQHGAAHVEAGQRDGHPVWHLVADGSGQVLDWAPLRAVHAWSRLVREAGVDVAPVPEPAVGPDDARVG</sequence>
<feature type="domain" description="J" evidence="3">
    <location>
        <begin position="4"/>
        <end position="65"/>
    </location>
</feature>
<gene>
    <name evidence="4" type="ORF">EBM89_06595</name>
</gene>
<feature type="transmembrane region" description="Helical" evidence="2">
    <location>
        <begin position="201"/>
        <end position="222"/>
    </location>
</feature>
<dbReference type="Pfam" id="PF00226">
    <property type="entry name" value="DnaJ"/>
    <property type="match status" value="1"/>
</dbReference>
<keyword evidence="2" id="KW-0812">Transmembrane</keyword>
<evidence type="ECO:0000256" key="1">
    <source>
        <dbReference type="SAM" id="MobiDB-lite"/>
    </source>
</evidence>
<reference evidence="4 5" key="1">
    <citation type="submission" date="2018-10" db="EMBL/GenBank/DDBJ databases">
        <title>Isolation, diversity and antifungal activity of actinobacteria from wheat.</title>
        <authorList>
            <person name="Han C."/>
        </authorList>
    </citation>
    <scope>NUCLEOTIDE SEQUENCE [LARGE SCALE GENOMIC DNA]</scope>
    <source>
        <strain evidence="4 5">NEAU-YY56</strain>
    </source>
</reference>
<organism evidence="4 5">
    <name type="scientific">Cellulomonas triticagri</name>
    <dbReference type="NCBI Taxonomy" id="2483352"/>
    <lineage>
        <taxon>Bacteria</taxon>
        <taxon>Bacillati</taxon>
        <taxon>Actinomycetota</taxon>
        <taxon>Actinomycetes</taxon>
        <taxon>Micrococcales</taxon>
        <taxon>Cellulomonadaceae</taxon>
        <taxon>Cellulomonas</taxon>
    </lineage>
</organism>
<evidence type="ECO:0000313" key="4">
    <source>
        <dbReference type="EMBL" id="RMI12920.1"/>
    </source>
</evidence>
<dbReference type="PANTHER" id="PTHR24074">
    <property type="entry name" value="CO-CHAPERONE PROTEIN DJLA"/>
    <property type="match status" value="1"/>
</dbReference>
<dbReference type="RefSeq" id="WP_122148659.1">
    <property type="nucleotide sequence ID" value="NZ_RFFI01000026.1"/>
</dbReference>
<dbReference type="OrthoDB" id="5242140at2"/>
<feature type="transmembrane region" description="Helical" evidence="2">
    <location>
        <begin position="228"/>
        <end position="246"/>
    </location>
</feature>
<evidence type="ECO:0000313" key="5">
    <source>
        <dbReference type="Proteomes" id="UP000269289"/>
    </source>
</evidence>
<dbReference type="SUPFAM" id="SSF46565">
    <property type="entry name" value="Chaperone J-domain"/>
    <property type="match status" value="1"/>
</dbReference>
<dbReference type="InterPro" id="IPR001623">
    <property type="entry name" value="DnaJ_domain"/>
</dbReference>
<feature type="transmembrane region" description="Helical" evidence="2">
    <location>
        <begin position="171"/>
        <end position="189"/>
    </location>
</feature>
<dbReference type="Gene3D" id="1.10.287.110">
    <property type="entry name" value="DnaJ domain"/>
    <property type="match status" value="1"/>
</dbReference>
<dbReference type="CDD" id="cd06257">
    <property type="entry name" value="DnaJ"/>
    <property type="match status" value="1"/>
</dbReference>
<dbReference type="EMBL" id="RFFI01000026">
    <property type="protein sequence ID" value="RMI12920.1"/>
    <property type="molecule type" value="Genomic_DNA"/>
</dbReference>
<proteinExistence type="predicted"/>
<feature type="transmembrane region" description="Helical" evidence="2">
    <location>
        <begin position="140"/>
        <end position="159"/>
    </location>
</feature>
<feature type="compositionally biased region" description="Low complexity" evidence="1">
    <location>
        <begin position="97"/>
        <end position="114"/>
    </location>
</feature>
<feature type="region of interest" description="Disordered" evidence="1">
    <location>
        <begin position="65"/>
        <end position="132"/>
    </location>
</feature>
<dbReference type="Proteomes" id="UP000269289">
    <property type="component" value="Unassembled WGS sequence"/>
</dbReference>
<dbReference type="InterPro" id="IPR036869">
    <property type="entry name" value="J_dom_sf"/>
</dbReference>
<evidence type="ECO:0000259" key="3">
    <source>
        <dbReference type="PROSITE" id="PS50076"/>
    </source>
</evidence>
<dbReference type="InterPro" id="IPR050817">
    <property type="entry name" value="DjlA_DnaK_co-chaperone"/>
</dbReference>
<keyword evidence="2" id="KW-1133">Transmembrane helix</keyword>
<feature type="compositionally biased region" description="Acidic residues" evidence="1">
    <location>
        <begin position="65"/>
        <end position="77"/>
    </location>
</feature>
<keyword evidence="2" id="KW-0472">Membrane</keyword>
<evidence type="ECO:0000256" key="2">
    <source>
        <dbReference type="SAM" id="Phobius"/>
    </source>
</evidence>